<dbReference type="GO" id="GO:0070180">
    <property type="term" value="F:large ribosomal subunit rRNA binding"/>
    <property type="evidence" value="ECO:0007669"/>
    <property type="project" value="TreeGrafter"/>
</dbReference>
<dbReference type="InterPro" id="IPR036853">
    <property type="entry name" value="Ribosomal_uL14_sf"/>
</dbReference>
<keyword evidence="2 3" id="KW-0687">Ribonucleoprotein</keyword>
<evidence type="ECO:0000256" key="2">
    <source>
        <dbReference type="ARBA" id="ARBA00023274"/>
    </source>
</evidence>
<comment type="similarity">
    <text evidence="3 4">Belongs to the universal ribosomal protein uL14 family.</text>
</comment>
<protein>
    <recommendedName>
        <fullName evidence="3">Large ribosomal subunit protein uL14</fullName>
    </recommendedName>
</protein>
<dbReference type="HAMAP" id="MF_01367">
    <property type="entry name" value="Ribosomal_uL14"/>
    <property type="match status" value="1"/>
</dbReference>
<name>A0A857NGH0_9BACT</name>
<dbReference type="InterPro" id="IPR005745">
    <property type="entry name" value="Ribosomal_uL14_bac-type"/>
</dbReference>
<dbReference type="GO" id="GO:0022625">
    <property type="term" value="C:cytosolic large ribosomal subunit"/>
    <property type="evidence" value="ECO:0007669"/>
    <property type="project" value="TreeGrafter"/>
</dbReference>
<dbReference type="Proteomes" id="UP000463983">
    <property type="component" value="Chromosome"/>
</dbReference>
<dbReference type="PANTHER" id="PTHR11761">
    <property type="entry name" value="50S/60S RIBOSOMAL PROTEIN L14/L23"/>
    <property type="match status" value="1"/>
</dbReference>
<evidence type="ECO:0000256" key="1">
    <source>
        <dbReference type="ARBA" id="ARBA00022980"/>
    </source>
</evidence>
<evidence type="ECO:0000256" key="3">
    <source>
        <dbReference type="HAMAP-Rule" id="MF_01367"/>
    </source>
</evidence>
<keyword evidence="3 5" id="KW-0699">rRNA-binding</keyword>
<dbReference type="Gene3D" id="2.40.150.20">
    <property type="entry name" value="Ribosomal protein L14"/>
    <property type="match status" value="1"/>
</dbReference>
<proteinExistence type="inferred from homology"/>
<dbReference type="GO" id="GO:0003735">
    <property type="term" value="F:structural constituent of ribosome"/>
    <property type="evidence" value="ECO:0007669"/>
    <property type="project" value="InterPro"/>
</dbReference>
<dbReference type="EMBL" id="CP047901">
    <property type="protein sequence ID" value="QHO63298.1"/>
    <property type="molecule type" value="Genomic_DNA"/>
</dbReference>
<dbReference type="PANTHER" id="PTHR11761:SF3">
    <property type="entry name" value="LARGE RIBOSOMAL SUBUNIT PROTEIN UL14M"/>
    <property type="match status" value="1"/>
</dbReference>
<accession>A0A857NGH0</accession>
<dbReference type="SMART" id="SM01374">
    <property type="entry name" value="Ribosomal_L14"/>
    <property type="match status" value="1"/>
</dbReference>
<dbReference type="AlphaFoldDB" id="A0A857NGH0"/>
<dbReference type="PROSITE" id="PS00049">
    <property type="entry name" value="RIBOSOMAL_L14"/>
    <property type="match status" value="1"/>
</dbReference>
<dbReference type="NCBIfam" id="TIGR01067">
    <property type="entry name" value="rplN_bact"/>
    <property type="match status" value="1"/>
</dbReference>
<evidence type="ECO:0000256" key="4">
    <source>
        <dbReference type="RuleBase" id="RU003949"/>
    </source>
</evidence>
<dbReference type="GO" id="GO:0006412">
    <property type="term" value="P:translation"/>
    <property type="evidence" value="ECO:0007669"/>
    <property type="project" value="UniProtKB-UniRule"/>
</dbReference>
<keyword evidence="1 3" id="KW-0689">Ribosomal protein</keyword>
<comment type="function">
    <text evidence="3 5">Binds to 23S rRNA. Forms part of two intersubunit bridges in the 70S ribosome.</text>
</comment>
<evidence type="ECO:0000313" key="7">
    <source>
        <dbReference type="Proteomes" id="UP000463983"/>
    </source>
</evidence>
<dbReference type="Pfam" id="PF00238">
    <property type="entry name" value="Ribosomal_L14"/>
    <property type="match status" value="1"/>
</dbReference>
<dbReference type="RefSeq" id="WP_161931683.1">
    <property type="nucleotide sequence ID" value="NZ_CP047901.1"/>
</dbReference>
<comment type="subunit">
    <text evidence="3">Part of the 50S ribosomal subunit. Forms a cluster with proteins L3 and L19. In the 70S ribosome, L14 and L19 interact and together make contacts with the 16S rRNA in bridges B5 and B8.</text>
</comment>
<keyword evidence="7" id="KW-1185">Reference proteome</keyword>
<evidence type="ECO:0000313" key="6">
    <source>
        <dbReference type="EMBL" id="QHO63298.1"/>
    </source>
</evidence>
<dbReference type="InterPro" id="IPR000218">
    <property type="entry name" value="Ribosomal_uL14"/>
</dbReference>
<dbReference type="SUPFAM" id="SSF50193">
    <property type="entry name" value="Ribosomal protein L14"/>
    <property type="match status" value="1"/>
</dbReference>
<dbReference type="InterPro" id="IPR019972">
    <property type="entry name" value="Ribosomal_uL14_CS"/>
</dbReference>
<dbReference type="CDD" id="cd00337">
    <property type="entry name" value="Ribosomal_uL14"/>
    <property type="match status" value="1"/>
</dbReference>
<organism evidence="6 7">
    <name type="scientific">Candidatus Chazhemtobacterium aquaticus</name>
    <dbReference type="NCBI Taxonomy" id="2715735"/>
    <lineage>
        <taxon>Bacteria</taxon>
        <taxon>Candidatus Chazhemtobacteraceae</taxon>
        <taxon>Candidatus Chazhemtobacterium</taxon>
    </lineage>
</organism>
<sequence>MVQLRSILKVADNTGAKRLRLILVHGGSKRRFGHVGDIITASVTQADPNSAVKKGQMVKAVIVRSRKETGRPDGTYIRFDDNAAVIIENPTTKAPIGTRVFGAIAREVKDNGFNKIASLAPEVL</sequence>
<gene>
    <name evidence="3" type="primary">rplN</name>
    <name evidence="6" type="ORF">MICH65_0317</name>
</gene>
<keyword evidence="3 5" id="KW-0694">RNA-binding</keyword>
<dbReference type="KEGG" id="caqa:MICH65_0317"/>
<reference evidence="7" key="1">
    <citation type="journal article" date="2020" name="Microorganisms">
        <title>Complete Genome of a Member of a New Bacterial Lineage in the Microgenomates Group Reveals an Unusual Nucleotide Composition Disparity Between Two Strands of DNA and Limited Metabolic Potential.</title>
        <authorList>
            <person name="Kadnikov V.V."/>
            <person name="Mardanov A.V."/>
            <person name="Beletsky A.V."/>
            <person name="Karnachuk O.V."/>
            <person name="Ravin N.V."/>
        </authorList>
    </citation>
    <scope>NUCLEOTIDE SEQUENCE [LARGE SCALE GENOMIC DNA]</scope>
</reference>
<evidence type="ECO:0000256" key="5">
    <source>
        <dbReference type="RuleBase" id="RU003950"/>
    </source>
</evidence>